<evidence type="ECO:0000313" key="8">
    <source>
        <dbReference type="EMBL" id="ART99747.1"/>
    </source>
</evidence>
<dbReference type="GO" id="GO:0005524">
    <property type="term" value="F:ATP binding"/>
    <property type="evidence" value="ECO:0007669"/>
    <property type="project" value="UniProtKB-KW"/>
</dbReference>
<keyword evidence="4 8" id="KW-0067">ATP-binding</keyword>
<evidence type="ECO:0000256" key="4">
    <source>
        <dbReference type="ARBA" id="ARBA00022840"/>
    </source>
</evidence>
<dbReference type="Pfam" id="PF00005">
    <property type="entry name" value="ABC_tran"/>
    <property type="match status" value="1"/>
</dbReference>
<dbReference type="InterPro" id="IPR012693">
    <property type="entry name" value="ABC_transpr_PhnC"/>
</dbReference>
<sequence>MTASLTLTSLSRSFGETKAVDNVSLTINPGQFVGVIGRSGAGKSTMLRLINRLIDPSSGSVSFDGTEITALRGKALRDWRRSCAMIFQQFNLVDRLDVLTNVLIGRLAEHGFLSSMAMQFSDAERTMAIEALDRLDLVPQALQRAGTLSGGQQQRVAIAKALVQRPKIMLADEPIASLDPANATRVMDGLKRINTDDGITVMVNLHTLDTARAYCDRIIAMRAGRVMFDGTARQLTDDVVRDIYGLDGFAEFNEAVTSTTARATGRVNETV</sequence>
<dbReference type="OrthoDB" id="9802264at2"/>
<dbReference type="AlphaFoldDB" id="A0A1Y0E8B9"/>
<dbReference type="PROSITE" id="PS50893">
    <property type="entry name" value="ABC_TRANSPORTER_2"/>
    <property type="match status" value="1"/>
</dbReference>
<dbReference type="CDD" id="cd03256">
    <property type="entry name" value="ABC_PhnC_transporter"/>
    <property type="match status" value="1"/>
</dbReference>
<dbReference type="InterPro" id="IPR003593">
    <property type="entry name" value="AAA+_ATPase"/>
</dbReference>
<dbReference type="EC" id="3.6.3.27" evidence="8"/>
<keyword evidence="2" id="KW-1003">Cell membrane</keyword>
<keyword evidence="8" id="KW-0378">Hydrolase</keyword>
<dbReference type="Gene3D" id="3.40.50.300">
    <property type="entry name" value="P-loop containing nucleotide triphosphate hydrolases"/>
    <property type="match status" value="1"/>
</dbReference>
<dbReference type="PANTHER" id="PTHR43166:SF6">
    <property type="entry name" value="PHOSPHONATES IMPORT ATP-BINDING PROTEIN PHNC"/>
    <property type="match status" value="1"/>
</dbReference>
<evidence type="ECO:0000313" key="9">
    <source>
        <dbReference type="Proteomes" id="UP000195273"/>
    </source>
</evidence>
<dbReference type="GO" id="GO:0016020">
    <property type="term" value="C:membrane"/>
    <property type="evidence" value="ECO:0007669"/>
    <property type="project" value="InterPro"/>
</dbReference>
<gene>
    <name evidence="8" type="primary">phnC</name>
    <name evidence="8" type="ORF">LOKVESSMR4R_00408</name>
</gene>
<accession>A0A1Y0E8B9</accession>
<dbReference type="InterPro" id="IPR027417">
    <property type="entry name" value="P-loop_NTPase"/>
</dbReference>
<dbReference type="GO" id="GO:0016887">
    <property type="term" value="F:ATP hydrolysis activity"/>
    <property type="evidence" value="ECO:0007669"/>
    <property type="project" value="InterPro"/>
</dbReference>
<dbReference type="SUPFAM" id="SSF52540">
    <property type="entry name" value="P-loop containing nucleoside triphosphate hydrolases"/>
    <property type="match status" value="1"/>
</dbReference>
<dbReference type="STRING" id="1122181.GCA_000382265_03001"/>
<organism evidence="8 9">
    <name type="scientific">Yoonia vestfoldensis</name>
    <dbReference type="NCBI Taxonomy" id="245188"/>
    <lineage>
        <taxon>Bacteria</taxon>
        <taxon>Pseudomonadati</taxon>
        <taxon>Pseudomonadota</taxon>
        <taxon>Alphaproteobacteria</taxon>
        <taxon>Rhodobacterales</taxon>
        <taxon>Paracoccaceae</taxon>
        <taxon>Yoonia</taxon>
    </lineage>
</organism>
<keyword evidence="9" id="KW-1185">Reference proteome</keyword>
<protein>
    <submittedName>
        <fullName evidence="8">Phosphate-import ATP-binding protein PhnC</fullName>
        <ecNumber evidence="8">3.6.3.27</ecNumber>
    </submittedName>
</protein>
<reference evidence="8 9" key="1">
    <citation type="submission" date="2017-05" db="EMBL/GenBank/DDBJ databases">
        <title>Genome Sequence of Loktanella vestfoldensis Strain SMR4r Isolated from a Culture of the Diatom Skeletonema marinoi.</title>
        <authorList>
            <person name="Topel M."/>
            <person name="Pinder M.I.M."/>
            <person name="Johansson O.N."/>
            <person name="Kourtchenko O."/>
            <person name="Godhe A."/>
            <person name="Clarke A.K."/>
        </authorList>
    </citation>
    <scope>NUCLEOTIDE SEQUENCE [LARGE SCALE GENOMIC DNA]</scope>
    <source>
        <strain evidence="8 9">SMR4r</strain>
    </source>
</reference>
<evidence type="ECO:0000256" key="5">
    <source>
        <dbReference type="ARBA" id="ARBA00022967"/>
    </source>
</evidence>
<evidence type="ECO:0000256" key="1">
    <source>
        <dbReference type="ARBA" id="ARBA00022448"/>
    </source>
</evidence>
<evidence type="ECO:0000256" key="2">
    <source>
        <dbReference type="ARBA" id="ARBA00022475"/>
    </source>
</evidence>
<dbReference type="PROSITE" id="PS00211">
    <property type="entry name" value="ABC_TRANSPORTER_1"/>
    <property type="match status" value="1"/>
</dbReference>
<dbReference type="Proteomes" id="UP000195273">
    <property type="component" value="Chromosome"/>
</dbReference>
<name>A0A1Y0E8B9_9RHOB</name>
<dbReference type="KEGG" id="lvs:LOKVESSMR4R_00408"/>
<dbReference type="GO" id="GO:0015416">
    <property type="term" value="F:ABC-type phosphonate transporter activity"/>
    <property type="evidence" value="ECO:0007669"/>
    <property type="project" value="InterPro"/>
</dbReference>
<dbReference type="InterPro" id="IPR003439">
    <property type="entry name" value="ABC_transporter-like_ATP-bd"/>
</dbReference>
<proteinExistence type="predicted"/>
<keyword evidence="5" id="KW-1278">Translocase</keyword>
<dbReference type="RefSeq" id="WP_087206074.1">
    <property type="nucleotide sequence ID" value="NZ_CP021431.1"/>
</dbReference>
<dbReference type="PANTHER" id="PTHR43166">
    <property type="entry name" value="AMINO ACID IMPORT ATP-BINDING PROTEIN"/>
    <property type="match status" value="1"/>
</dbReference>
<dbReference type="EMBL" id="CP021431">
    <property type="protein sequence ID" value="ART99747.1"/>
    <property type="molecule type" value="Genomic_DNA"/>
</dbReference>
<dbReference type="SMART" id="SM00382">
    <property type="entry name" value="AAA"/>
    <property type="match status" value="1"/>
</dbReference>
<evidence type="ECO:0000256" key="3">
    <source>
        <dbReference type="ARBA" id="ARBA00022741"/>
    </source>
</evidence>
<evidence type="ECO:0000259" key="7">
    <source>
        <dbReference type="PROSITE" id="PS50893"/>
    </source>
</evidence>
<keyword evidence="1" id="KW-0813">Transport</keyword>
<dbReference type="InterPro" id="IPR017871">
    <property type="entry name" value="ABC_transporter-like_CS"/>
</dbReference>
<dbReference type="InterPro" id="IPR050086">
    <property type="entry name" value="MetN_ABC_transporter-like"/>
</dbReference>
<evidence type="ECO:0000256" key="6">
    <source>
        <dbReference type="ARBA" id="ARBA00023136"/>
    </source>
</evidence>
<keyword evidence="3" id="KW-0547">Nucleotide-binding</keyword>
<keyword evidence="6" id="KW-0472">Membrane</keyword>
<feature type="domain" description="ABC transporter" evidence="7">
    <location>
        <begin position="5"/>
        <end position="248"/>
    </location>
</feature>
<dbReference type="NCBIfam" id="TIGR02315">
    <property type="entry name" value="ABC_phnC"/>
    <property type="match status" value="1"/>
</dbReference>